<proteinExistence type="predicted"/>
<accession>F7XX24</accession>
<dbReference type="STRING" id="696127.midi_00942"/>
<organism evidence="1 2">
    <name type="scientific">Midichloria mitochondrii (strain IricVA)</name>
    <dbReference type="NCBI Taxonomy" id="696127"/>
    <lineage>
        <taxon>Bacteria</taxon>
        <taxon>Pseudomonadati</taxon>
        <taxon>Pseudomonadota</taxon>
        <taxon>Alphaproteobacteria</taxon>
        <taxon>Rickettsiales</taxon>
        <taxon>Candidatus Midichloriaceae</taxon>
        <taxon>Candidatus Midichloria</taxon>
    </lineage>
</organism>
<evidence type="ECO:0000313" key="1">
    <source>
        <dbReference type="EMBL" id="AEI89223.1"/>
    </source>
</evidence>
<dbReference type="HOGENOM" id="CLU_3218695_0_0_5"/>
<dbReference type="AlphaFoldDB" id="F7XX24"/>
<reference evidence="1 2" key="1">
    <citation type="journal article" date="2011" name="Mol. Biol. Evol.">
        <title>Phylogenomic evidence for the presence of a flagellum and cbb3 oxidase in the free-living mitochondrial ancestor.</title>
        <authorList>
            <person name="Sassera D."/>
            <person name="Lo N."/>
            <person name="Epis S."/>
            <person name="D'Auria G."/>
            <person name="Montagna M."/>
            <person name="Comandatore F."/>
            <person name="Horner D."/>
            <person name="Pereto J."/>
            <person name="Luciano A.M."/>
            <person name="Franciosi F."/>
            <person name="Ferri E."/>
            <person name="Crotti E."/>
            <person name="Bazzocchi C."/>
            <person name="Daffonchio D."/>
            <person name="Sacchi L."/>
            <person name="Moya A."/>
            <person name="Latorre A."/>
            <person name="Bandi C."/>
        </authorList>
    </citation>
    <scope>NUCLEOTIDE SEQUENCE [LARGE SCALE GENOMIC DNA]</scope>
    <source>
        <strain evidence="1 2">IricVA</strain>
    </source>
</reference>
<dbReference type="EMBL" id="CP002130">
    <property type="protein sequence ID" value="AEI89223.1"/>
    <property type="molecule type" value="Genomic_DNA"/>
</dbReference>
<gene>
    <name evidence="1" type="ordered locus">midi_00942</name>
</gene>
<sequence>MIIKDIVVTDSGGEYSVSVLGRWIWGSFDSKVDSVLVLTPEVLQ</sequence>
<evidence type="ECO:0000313" key="2">
    <source>
        <dbReference type="Proteomes" id="UP000006639"/>
    </source>
</evidence>
<protein>
    <submittedName>
        <fullName evidence="1">Uncharacterized protein</fullName>
    </submittedName>
</protein>
<name>F7XX24_MIDMI</name>
<dbReference type="Proteomes" id="UP000006639">
    <property type="component" value="Chromosome"/>
</dbReference>
<dbReference type="KEGG" id="mmn:midi_00942"/>
<keyword evidence="2" id="KW-1185">Reference proteome</keyword>